<dbReference type="InterPro" id="IPR035919">
    <property type="entry name" value="EAL_sf"/>
</dbReference>
<proteinExistence type="predicted"/>
<dbReference type="InterPro" id="IPR001633">
    <property type="entry name" value="EAL_dom"/>
</dbReference>
<sequence>MTPHRSETHRPVARQPIRRPDGDVLGHEYLYRSRSGRTAGVDRWSAARQDAASAAVLRTLYGRRTPCGTGLVFVNVTRAFLTGEHPLPPADHRLVLEVVESVPADAATMAGLARLRDRGYRVALDDWTASPAQRAMLCHADFVKVDCRDLDRLGGAGLHEARACGAQLVAERVADERLQERCVALRFDLLQGYALGRPALIAAAA</sequence>
<dbReference type="SUPFAM" id="SSF141868">
    <property type="entry name" value="EAL domain-like"/>
    <property type="match status" value="1"/>
</dbReference>
<dbReference type="PROSITE" id="PS50883">
    <property type="entry name" value="EAL"/>
    <property type="match status" value="1"/>
</dbReference>
<accession>A0ABY5KIU2</accession>
<evidence type="ECO:0000256" key="1">
    <source>
        <dbReference type="SAM" id="MobiDB-lite"/>
    </source>
</evidence>
<protein>
    <submittedName>
        <fullName evidence="3">EAL domain-containing protein</fullName>
    </submittedName>
</protein>
<dbReference type="EMBL" id="CP101987">
    <property type="protein sequence ID" value="UUI70399.1"/>
    <property type="molecule type" value="Genomic_DNA"/>
</dbReference>
<dbReference type="Proteomes" id="UP001316384">
    <property type="component" value="Chromosome"/>
</dbReference>
<feature type="compositionally biased region" description="Basic and acidic residues" evidence="1">
    <location>
        <begin position="1"/>
        <end position="10"/>
    </location>
</feature>
<feature type="region of interest" description="Disordered" evidence="1">
    <location>
        <begin position="1"/>
        <end position="20"/>
    </location>
</feature>
<dbReference type="Pfam" id="PF00563">
    <property type="entry name" value="EAL"/>
    <property type="match status" value="1"/>
</dbReference>
<organism evidence="3 4">
    <name type="scientific">Cellulomonas xiejunii</name>
    <dbReference type="NCBI Taxonomy" id="2968083"/>
    <lineage>
        <taxon>Bacteria</taxon>
        <taxon>Bacillati</taxon>
        <taxon>Actinomycetota</taxon>
        <taxon>Actinomycetes</taxon>
        <taxon>Micrococcales</taxon>
        <taxon>Cellulomonadaceae</taxon>
        <taxon>Cellulomonas</taxon>
    </lineage>
</organism>
<keyword evidence="4" id="KW-1185">Reference proteome</keyword>
<dbReference type="Gene3D" id="3.20.20.450">
    <property type="entry name" value="EAL domain"/>
    <property type="match status" value="1"/>
</dbReference>
<evidence type="ECO:0000313" key="4">
    <source>
        <dbReference type="Proteomes" id="UP001316384"/>
    </source>
</evidence>
<feature type="domain" description="EAL" evidence="2">
    <location>
        <begin position="1"/>
        <end position="205"/>
    </location>
</feature>
<evidence type="ECO:0000313" key="3">
    <source>
        <dbReference type="EMBL" id="UUI70399.1"/>
    </source>
</evidence>
<dbReference type="SMART" id="SM00052">
    <property type="entry name" value="EAL"/>
    <property type="match status" value="1"/>
</dbReference>
<reference evidence="3 4" key="1">
    <citation type="submission" date="2022-07" db="EMBL/GenBank/DDBJ databases">
        <title>Novel species in genus cellulomonas.</title>
        <authorList>
            <person name="Ye L."/>
        </authorList>
    </citation>
    <scope>NUCLEOTIDE SEQUENCE [LARGE SCALE GENOMIC DNA]</scope>
    <source>
        <strain evidence="4">zg-B89</strain>
    </source>
</reference>
<evidence type="ECO:0000259" key="2">
    <source>
        <dbReference type="PROSITE" id="PS50883"/>
    </source>
</evidence>
<name>A0ABY5KIU2_9CELL</name>
<gene>
    <name evidence="3" type="ORF">NP048_11320</name>
</gene>
<dbReference type="RefSeq" id="WP_227575707.1">
    <property type="nucleotide sequence ID" value="NZ_CP101987.1"/>
</dbReference>